<dbReference type="InterPro" id="IPR052534">
    <property type="entry name" value="Extracell_DNA_Util/SecSys_Comp"/>
</dbReference>
<evidence type="ECO:0000313" key="2">
    <source>
        <dbReference type="EMBL" id="TCJ17272.1"/>
    </source>
</evidence>
<protein>
    <recommendedName>
        <fullName evidence="4">PilN domain-containing protein</fullName>
    </recommendedName>
</protein>
<dbReference type="AlphaFoldDB" id="A0A4V2NWG9"/>
<reference evidence="2 3" key="1">
    <citation type="submission" date="2019-03" db="EMBL/GenBank/DDBJ databases">
        <title>Whole genome sequence of a novel Rubrobacter taiwanensis strain, isolated from Yellowstone National Park.</title>
        <authorList>
            <person name="Freed S."/>
            <person name="Ramaley R.F."/>
            <person name="Kyndt J.A."/>
        </authorList>
    </citation>
    <scope>NUCLEOTIDE SEQUENCE [LARGE SCALE GENOMIC DNA]</scope>
    <source>
        <strain evidence="2 3">Yellowstone</strain>
    </source>
</reference>
<dbReference type="OrthoDB" id="5243863at2"/>
<feature type="transmembrane region" description="Helical" evidence="1">
    <location>
        <begin position="29"/>
        <end position="50"/>
    </location>
</feature>
<comment type="caution">
    <text evidence="2">The sequence shown here is derived from an EMBL/GenBank/DDBJ whole genome shotgun (WGS) entry which is preliminary data.</text>
</comment>
<keyword evidence="3" id="KW-1185">Reference proteome</keyword>
<dbReference type="Proteomes" id="UP000295244">
    <property type="component" value="Unassembled WGS sequence"/>
</dbReference>
<dbReference type="PANTHER" id="PTHR40278">
    <property type="entry name" value="DNA UTILIZATION PROTEIN HOFN"/>
    <property type="match status" value="1"/>
</dbReference>
<organism evidence="2 3">
    <name type="scientific">Rubrobacter taiwanensis</name>
    <dbReference type="NCBI Taxonomy" id="185139"/>
    <lineage>
        <taxon>Bacteria</taxon>
        <taxon>Bacillati</taxon>
        <taxon>Actinomycetota</taxon>
        <taxon>Rubrobacteria</taxon>
        <taxon>Rubrobacterales</taxon>
        <taxon>Rubrobacteraceae</taxon>
        <taxon>Rubrobacter</taxon>
    </lineage>
</organism>
<evidence type="ECO:0008006" key="4">
    <source>
        <dbReference type="Google" id="ProtNLM"/>
    </source>
</evidence>
<keyword evidence="1" id="KW-1133">Transmembrane helix</keyword>
<gene>
    <name evidence="2" type="ORF">E0L93_06975</name>
</gene>
<accession>A0A4V2NWG9</accession>
<dbReference type="RefSeq" id="WP_132690351.1">
    <property type="nucleotide sequence ID" value="NZ_SKBU01000014.1"/>
</dbReference>
<name>A0A4V2NWG9_9ACTN</name>
<dbReference type="PANTHER" id="PTHR40278:SF1">
    <property type="entry name" value="DNA UTILIZATION PROTEIN HOFN"/>
    <property type="match status" value="1"/>
</dbReference>
<dbReference type="EMBL" id="SKBU01000014">
    <property type="protein sequence ID" value="TCJ17272.1"/>
    <property type="molecule type" value="Genomic_DNA"/>
</dbReference>
<keyword evidence="1" id="KW-0812">Transmembrane</keyword>
<evidence type="ECO:0000313" key="3">
    <source>
        <dbReference type="Proteomes" id="UP000295244"/>
    </source>
</evidence>
<sequence length="220" mass="24371">MRRINLLPPEERGRLAGAPPALRGRPVELLLIAGVLMLICMVALYLFFLLRLAGEREAVMRLDQDIARQERRLAELEPYRDLQERLAAKEQVADGVWRTRFPWDEFLQGLAFAIPQSAALNGLTAQASPVNLQAPAGQILEPPGAVTFTGITLPEYQNVADFIVRMNGLPYLANSRLVSAELDRETYVEPAIAFEVSSELITVVGEDGERVPLGVEPEEP</sequence>
<evidence type="ECO:0000256" key="1">
    <source>
        <dbReference type="SAM" id="Phobius"/>
    </source>
</evidence>
<proteinExistence type="predicted"/>
<keyword evidence="1" id="KW-0472">Membrane</keyword>